<dbReference type="EMBL" id="CAJOBQ010000494">
    <property type="protein sequence ID" value="CAF4367328.1"/>
    <property type="molecule type" value="Genomic_DNA"/>
</dbReference>
<name>A0A820M2R4_9BILA</name>
<evidence type="ECO:0000313" key="2">
    <source>
        <dbReference type="Proteomes" id="UP000663862"/>
    </source>
</evidence>
<dbReference type="Proteomes" id="UP000663862">
    <property type="component" value="Unassembled WGS sequence"/>
</dbReference>
<dbReference type="AlphaFoldDB" id="A0A820M2R4"/>
<reference evidence="1" key="1">
    <citation type="submission" date="2021-02" db="EMBL/GenBank/DDBJ databases">
        <authorList>
            <person name="Nowell W R."/>
        </authorList>
    </citation>
    <scope>NUCLEOTIDE SEQUENCE</scope>
</reference>
<evidence type="ECO:0000313" key="1">
    <source>
        <dbReference type="EMBL" id="CAF4367328.1"/>
    </source>
</evidence>
<accession>A0A820M2R4</accession>
<gene>
    <name evidence="1" type="ORF">TSG867_LOCUS10637</name>
</gene>
<protein>
    <submittedName>
        <fullName evidence="1">Uncharacterized protein</fullName>
    </submittedName>
</protein>
<sequence>MDGTEPSKFIEKIVLEILNRPRFWMHQRHLRRIEEFNIASFNARQAAYTFLTQYNGEKFVKAQKANILYNNEEIHLCVHNLIYGIIDNNSDRISDTMVEFIYRRGIFSEITWPATVVKQVDDKQMENHENERKQSKLNTIKPDEAKIITPMHMSNIHMDNDYSPIDVEKTVDVINSNIPWKSYHNLDDDDDQFSSVLSTKENVGSPLDENSQDRHSTSALKRLIISDDRTFHSSHAIDDENHFRSSIHIHINQIKSL</sequence>
<organism evidence="1 2">
    <name type="scientific">Rotaria socialis</name>
    <dbReference type="NCBI Taxonomy" id="392032"/>
    <lineage>
        <taxon>Eukaryota</taxon>
        <taxon>Metazoa</taxon>
        <taxon>Spiralia</taxon>
        <taxon>Gnathifera</taxon>
        <taxon>Rotifera</taxon>
        <taxon>Eurotatoria</taxon>
        <taxon>Bdelloidea</taxon>
        <taxon>Philodinida</taxon>
        <taxon>Philodinidae</taxon>
        <taxon>Rotaria</taxon>
    </lineage>
</organism>
<comment type="caution">
    <text evidence="1">The sequence shown here is derived from an EMBL/GenBank/DDBJ whole genome shotgun (WGS) entry which is preliminary data.</text>
</comment>
<proteinExistence type="predicted"/>